<dbReference type="PANTHER" id="PTHR28004:SF2">
    <property type="entry name" value="D-SERINE DEHYDRATASE"/>
    <property type="match status" value="1"/>
</dbReference>
<dbReference type="PANTHER" id="PTHR28004">
    <property type="entry name" value="ZGC:162816-RELATED"/>
    <property type="match status" value="1"/>
</dbReference>
<dbReference type="CDD" id="cd06820">
    <property type="entry name" value="PLPDE_III_LS_D-TA_like"/>
    <property type="match status" value="1"/>
</dbReference>
<protein>
    <submittedName>
        <fullName evidence="4">Alanine racemase</fullName>
    </submittedName>
</protein>
<feature type="domain" description="D-serine dehydratase-like" evidence="3">
    <location>
        <begin position="268"/>
        <end position="359"/>
    </location>
</feature>
<dbReference type="Pfam" id="PF14031">
    <property type="entry name" value="D-ser_dehydrat"/>
    <property type="match status" value="1"/>
</dbReference>
<dbReference type="InterPro" id="IPR042208">
    <property type="entry name" value="D-ser_dehydrat-like_sf"/>
</dbReference>
<dbReference type="SUPFAM" id="SSF51419">
    <property type="entry name" value="PLP-binding barrel"/>
    <property type="match status" value="1"/>
</dbReference>
<gene>
    <name evidence="4" type="ORF">GCM10011499_19310</name>
</gene>
<accession>A0A916RCD1</accession>
<dbReference type="InterPro" id="IPR051466">
    <property type="entry name" value="D-amino_acid_metab_enzyme"/>
</dbReference>
<reference evidence="4 5" key="1">
    <citation type="journal article" date="2014" name="Int. J. Syst. Evol. Microbiol.">
        <title>Complete genome sequence of Corynebacterium casei LMG S-19264T (=DSM 44701T), isolated from a smear-ripened cheese.</title>
        <authorList>
            <consortium name="US DOE Joint Genome Institute (JGI-PGF)"/>
            <person name="Walter F."/>
            <person name="Albersmeier A."/>
            <person name="Kalinowski J."/>
            <person name="Ruckert C."/>
        </authorList>
    </citation>
    <scope>NUCLEOTIDE SEQUENCE [LARGE SCALE GENOMIC DNA]</scope>
    <source>
        <strain evidence="4 5">CGMCC 1.15896</strain>
    </source>
</reference>
<evidence type="ECO:0000256" key="2">
    <source>
        <dbReference type="ARBA" id="ARBA00023239"/>
    </source>
</evidence>
<evidence type="ECO:0000313" key="5">
    <source>
        <dbReference type="Proteomes" id="UP000596977"/>
    </source>
</evidence>
<sequence length="376" mass="40277">MVTAIASNAERSTRRTFSQTTGLTMLRIEDIQTPAVLIDLDKVEANLKRAQDYADSHSLPLRPHIKTHKLPRFAKRQIELGAQGITCQKISEAEVMADHGITDIFLPYNILGQAKLERLVALARRTQLRVTADSVQTIDGLSEAFEKAGLALEVLVECDTGMGRCGVPDHETLVTLARHIDASPALTFSGIMTYPAAGQLDKCAQWLERAVNVLTESGLPPKIVSNGGTPDFWSAHVVEAATEHRPGTYIYLDRYQVAAGVGTLEDCALTVLATVVSHPTPDRAVIDAGSKALTSDTLGMDGFGHVVGIEGAAVKSLSEEHGVLTLSGSAALEIGQRIEIIPNHACVVSNLFDSVYLVSNGEIVAKEPVAARGKVE</sequence>
<dbReference type="Gene3D" id="2.40.37.20">
    <property type="entry name" value="D-serine dehydratase-like domain"/>
    <property type="match status" value="1"/>
</dbReference>
<organism evidence="4 5">
    <name type="scientific">Pelagibacterium lentulum</name>
    <dbReference type="NCBI Taxonomy" id="2029865"/>
    <lineage>
        <taxon>Bacteria</taxon>
        <taxon>Pseudomonadati</taxon>
        <taxon>Pseudomonadota</taxon>
        <taxon>Alphaproteobacteria</taxon>
        <taxon>Hyphomicrobiales</taxon>
        <taxon>Devosiaceae</taxon>
        <taxon>Pelagibacterium</taxon>
    </lineage>
</organism>
<dbReference type="InterPro" id="IPR026956">
    <property type="entry name" value="D-ser_dehydrat-like_dom"/>
</dbReference>
<dbReference type="InterPro" id="IPR029066">
    <property type="entry name" value="PLP-binding_barrel"/>
</dbReference>
<evidence type="ECO:0000313" key="4">
    <source>
        <dbReference type="EMBL" id="GGA49567.1"/>
    </source>
</evidence>
<dbReference type="InterPro" id="IPR001608">
    <property type="entry name" value="Ala_racemase_N"/>
</dbReference>
<comment type="similarity">
    <text evidence="1">Belongs to the DSD1 family.</text>
</comment>
<evidence type="ECO:0000256" key="1">
    <source>
        <dbReference type="ARBA" id="ARBA00005323"/>
    </source>
</evidence>
<keyword evidence="2" id="KW-0456">Lyase</keyword>
<dbReference type="GO" id="GO:0008721">
    <property type="term" value="F:D-serine ammonia-lyase activity"/>
    <property type="evidence" value="ECO:0007669"/>
    <property type="project" value="TreeGrafter"/>
</dbReference>
<dbReference type="Proteomes" id="UP000596977">
    <property type="component" value="Unassembled WGS sequence"/>
</dbReference>
<comment type="caution">
    <text evidence="4">The sequence shown here is derived from an EMBL/GenBank/DDBJ whole genome shotgun (WGS) entry which is preliminary data.</text>
</comment>
<dbReference type="Gene3D" id="3.20.20.10">
    <property type="entry name" value="Alanine racemase"/>
    <property type="match status" value="1"/>
</dbReference>
<dbReference type="Pfam" id="PF01168">
    <property type="entry name" value="Ala_racemase_N"/>
    <property type="match status" value="1"/>
</dbReference>
<dbReference type="SMART" id="SM01119">
    <property type="entry name" value="D-ser_dehydrat"/>
    <property type="match status" value="1"/>
</dbReference>
<dbReference type="EMBL" id="BMKB01000003">
    <property type="protein sequence ID" value="GGA49567.1"/>
    <property type="molecule type" value="Genomic_DNA"/>
</dbReference>
<name>A0A916RCD1_9HYPH</name>
<keyword evidence="5" id="KW-1185">Reference proteome</keyword>
<evidence type="ECO:0000259" key="3">
    <source>
        <dbReference type="SMART" id="SM01119"/>
    </source>
</evidence>
<dbReference type="GO" id="GO:0036088">
    <property type="term" value="P:D-serine catabolic process"/>
    <property type="evidence" value="ECO:0007669"/>
    <property type="project" value="TreeGrafter"/>
</dbReference>
<dbReference type="AlphaFoldDB" id="A0A916RCD1"/>
<proteinExistence type="inferred from homology"/>